<dbReference type="Gene3D" id="3.40.630.30">
    <property type="match status" value="1"/>
</dbReference>
<dbReference type="InterPro" id="IPR050769">
    <property type="entry name" value="NAT_camello-type"/>
</dbReference>
<keyword evidence="7" id="KW-1185">Reference proteome</keyword>
<dbReference type="PANTHER" id="PTHR13947">
    <property type="entry name" value="GNAT FAMILY N-ACETYLTRANSFERASE"/>
    <property type="match status" value="1"/>
</dbReference>
<dbReference type="EMBL" id="CAJNOQ010003317">
    <property type="protein sequence ID" value="CAF1006293.1"/>
    <property type="molecule type" value="Genomic_DNA"/>
</dbReference>
<evidence type="ECO:0000313" key="7">
    <source>
        <dbReference type="Proteomes" id="UP000663829"/>
    </source>
</evidence>
<dbReference type="Proteomes" id="UP000677228">
    <property type="component" value="Unassembled WGS sequence"/>
</dbReference>
<dbReference type="InterPro" id="IPR016181">
    <property type="entry name" value="Acyl_CoA_acyltransferase"/>
</dbReference>
<dbReference type="SUPFAM" id="SSF55729">
    <property type="entry name" value="Acyl-CoA N-acyltransferases (Nat)"/>
    <property type="match status" value="1"/>
</dbReference>
<dbReference type="Proteomes" id="UP000663829">
    <property type="component" value="Unassembled WGS sequence"/>
</dbReference>
<dbReference type="Proteomes" id="UP000681722">
    <property type="component" value="Unassembled WGS sequence"/>
</dbReference>
<dbReference type="CDD" id="cd04301">
    <property type="entry name" value="NAT_SF"/>
    <property type="match status" value="1"/>
</dbReference>
<evidence type="ECO:0000313" key="6">
    <source>
        <dbReference type="EMBL" id="CAF3777552.1"/>
    </source>
</evidence>
<dbReference type="Proteomes" id="UP000682733">
    <property type="component" value="Unassembled WGS sequence"/>
</dbReference>
<dbReference type="AlphaFoldDB" id="A0A814H5X1"/>
<evidence type="ECO:0000313" key="5">
    <source>
        <dbReference type="EMBL" id="CAF3766764.1"/>
    </source>
</evidence>
<dbReference type="GO" id="GO:0008080">
    <property type="term" value="F:N-acetyltransferase activity"/>
    <property type="evidence" value="ECO:0007669"/>
    <property type="project" value="InterPro"/>
</dbReference>
<dbReference type="EMBL" id="CAJOBA010006222">
    <property type="protein sequence ID" value="CAF3766764.1"/>
    <property type="molecule type" value="Genomic_DNA"/>
</dbReference>
<dbReference type="Pfam" id="PF00583">
    <property type="entry name" value="Acetyltransf_1"/>
    <property type="match status" value="1"/>
</dbReference>
<keyword evidence="1" id="KW-0808">Transferase</keyword>
<evidence type="ECO:0000256" key="1">
    <source>
        <dbReference type="ARBA" id="ARBA00022679"/>
    </source>
</evidence>
<evidence type="ECO:0000313" key="4">
    <source>
        <dbReference type="EMBL" id="CAF1006293.1"/>
    </source>
</evidence>
<name>A0A814H5X1_9BILA</name>
<feature type="domain" description="N-acetyltransferase" evidence="2">
    <location>
        <begin position="1"/>
        <end position="103"/>
    </location>
</feature>
<gene>
    <name evidence="4" type="ORF">GPM918_LOCUS14026</name>
    <name evidence="3" type="ORF">OVA965_LOCUS14370</name>
    <name evidence="6" type="ORF">SRO942_LOCUS14026</name>
    <name evidence="5" type="ORF">TMI583_LOCUS14373</name>
</gene>
<organism evidence="4 7">
    <name type="scientific">Didymodactylos carnosus</name>
    <dbReference type="NCBI Taxonomy" id="1234261"/>
    <lineage>
        <taxon>Eukaryota</taxon>
        <taxon>Metazoa</taxon>
        <taxon>Spiralia</taxon>
        <taxon>Gnathifera</taxon>
        <taxon>Rotifera</taxon>
        <taxon>Eurotatoria</taxon>
        <taxon>Bdelloidea</taxon>
        <taxon>Philodinida</taxon>
        <taxon>Philodinidae</taxon>
        <taxon>Didymodactylos</taxon>
    </lineage>
</organism>
<reference evidence="4" key="1">
    <citation type="submission" date="2021-02" db="EMBL/GenBank/DDBJ databases">
        <authorList>
            <person name="Nowell W R."/>
        </authorList>
    </citation>
    <scope>NUCLEOTIDE SEQUENCE</scope>
</reference>
<dbReference type="PROSITE" id="PS51186">
    <property type="entry name" value="GNAT"/>
    <property type="match status" value="1"/>
</dbReference>
<protein>
    <recommendedName>
        <fullName evidence="2">N-acetyltransferase domain-containing protein</fullName>
    </recommendedName>
</protein>
<proteinExistence type="predicted"/>
<accession>A0A814H5X1</accession>
<dbReference type="EMBL" id="CAJNOK010006215">
    <property type="protein sequence ID" value="CAF0997076.1"/>
    <property type="molecule type" value="Genomic_DNA"/>
</dbReference>
<sequence length="137" mass="15930">MLSRAINNSTLFKRTPTSDSELRRMAVISKYQKQRIGFRLLQTLIEFSRSNGYRAIPLATSSGMKLACAFYERCGFTKGKVQKFEMNIASNEPINIFDSKPTVFEDSSDLTEEDIRLINLPMSKSHYFYIHHYWMVI</sequence>
<dbReference type="EMBL" id="CAJOBC010003317">
    <property type="protein sequence ID" value="CAF3777552.1"/>
    <property type="molecule type" value="Genomic_DNA"/>
</dbReference>
<evidence type="ECO:0000259" key="2">
    <source>
        <dbReference type="PROSITE" id="PS51186"/>
    </source>
</evidence>
<dbReference type="OrthoDB" id="41532at2759"/>
<evidence type="ECO:0000313" key="3">
    <source>
        <dbReference type="EMBL" id="CAF0997076.1"/>
    </source>
</evidence>
<dbReference type="InterPro" id="IPR000182">
    <property type="entry name" value="GNAT_dom"/>
</dbReference>
<dbReference type="PANTHER" id="PTHR13947:SF37">
    <property type="entry name" value="LD18367P"/>
    <property type="match status" value="1"/>
</dbReference>
<comment type="caution">
    <text evidence="4">The sequence shown here is derived from an EMBL/GenBank/DDBJ whole genome shotgun (WGS) entry which is preliminary data.</text>
</comment>